<evidence type="ECO:0000256" key="9">
    <source>
        <dbReference type="SAM" id="SignalP"/>
    </source>
</evidence>
<keyword evidence="7" id="KW-0574">Periplasm</keyword>
<sequence>MSRRSFLAGSTALGALALTGAGRALAQEFGIPEPIAPISADGPFRWIDSGDQKAVFFREFFAQYAQERGIEVVYDGLPWNEINQVLPLGIRNNTAQDAFCLPLNMPPAYAVNEGWVQPLDDLIPDIESWKAGFPDGAFLDGLNVFDGKTYGLPYTSARVTSAHVLYNRQYLNDAGFDPEETPLTWETFREAARKVTENNAGRAYGLIMGGNQVNRWADITRAFAQMAGQPCGDTSIGLGIDFRTGEVVFDSDEFVGAVELLLAMNTDGSIFPGIMSLNAPQARAMMPQGAAGLILQGPWNVPQWERENPDFDFGLAPTPAPEGTTGTNLIAGGLASQANTMFINARSKNAQIAADVFHYLGTEQGQIQWGNVVGPSDPPVFPAAAAQSRMSERSKRALAMFEDLIKVGPNPFARNPELAAVASVYQEPTPSLALTVQGLFTAQASGIREQLTALTSATNQALDAAFKTAQESGAQVSRDDLVFGNWDPSRDYVTADYQAL</sequence>
<dbReference type="PANTHER" id="PTHR43649:SF31">
    <property type="entry name" value="SN-GLYCEROL-3-PHOSPHATE-BINDING PERIPLASMIC PROTEIN UGPB"/>
    <property type="match status" value="1"/>
</dbReference>
<dbReference type="PROSITE" id="PS51318">
    <property type="entry name" value="TAT"/>
    <property type="match status" value="1"/>
</dbReference>
<comment type="subcellular location">
    <subcellularLocation>
        <location evidence="1">Periplasm</location>
    </subcellularLocation>
</comment>
<name>A0ABQ5W9K5_9HYPH</name>
<reference evidence="11" key="1">
    <citation type="journal article" date="2019" name="Int. J. Syst. Evol. Microbiol.">
        <title>The Global Catalogue of Microorganisms (GCM) 10K type strain sequencing project: providing services to taxonomists for standard genome sequencing and annotation.</title>
        <authorList>
            <consortium name="The Broad Institute Genomics Platform"/>
            <consortium name="The Broad Institute Genome Sequencing Center for Infectious Disease"/>
            <person name="Wu L."/>
            <person name="Ma J."/>
        </authorList>
    </citation>
    <scope>NUCLEOTIDE SEQUENCE [LARGE SCALE GENOMIC DNA]</scope>
    <source>
        <strain evidence="11">NBRC 112416</strain>
    </source>
</reference>
<evidence type="ECO:0000256" key="8">
    <source>
        <dbReference type="ARBA" id="ARBA00034473"/>
    </source>
</evidence>
<proteinExistence type="inferred from homology"/>
<comment type="subunit">
    <text evidence="3">The complex is composed of two ATP-binding proteins (UgpC), two transmembrane proteins (UgpA and UgpE) and a solute-binding protein (UgpB).</text>
</comment>
<organism evidence="10 11">
    <name type="scientific">Devosia nitrariae</name>
    <dbReference type="NCBI Taxonomy" id="2071872"/>
    <lineage>
        <taxon>Bacteria</taxon>
        <taxon>Pseudomonadati</taxon>
        <taxon>Pseudomonadota</taxon>
        <taxon>Alphaproteobacteria</taxon>
        <taxon>Hyphomicrobiales</taxon>
        <taxon>Devosiaceae</taxon>
        <taxon>Devosia</taxon>
    </lineage>
</organism>
<accession>A0ABQ5W9K5</accession>
<evidence type="ECO:0000256" key="5">
    <source>
        <dbReference type="ARBA" id="ARBA00022448"/>
    </source>
</evidence>
<dbReference type="InterPro" id="IPR050490">
    <property type="entry name" value="Bact_solute-bd_prot1"/>
</dbReference>
<evidence type="ECO:0000256" key="4">
    <source>
        <dbReference type="ARBA" id="ARBA00017470"/>
    </source>
</evidence>
<evidence type="ECO:0000313" key="10">
    <source>
        <dbReference type="EMBL" id="GLQ56393.1"/>
    </source>
</evidence>
<comment type="caution">
    <text evidence="10">The sequence shown here is derived from an EMBL/GenBank/DDBJ whole genome shotgun (WGS) entry which is preliminary data.</text>
</comment>
<dbReference type="Proteomes" id="UP001156691">
    <property type="component" value="Unassembled WGS sequence"/>
</dbReference>
<feature type="chain" id="PRO_5047325522" description="sn-glycerol-3-phosphate-binding periplasmic protein UgpB" evidence="9">
    <location>
        <begin position="27"/>
        <end position="500"/>
    </location>
</feature>
<dbReference type="Pfam" id="PF01547">
    <property type="entry name" value="SBP_bac_1"/>
    <property type="match status" value="1"/>
</dbReference>
<protein>
    <recommendedName>
        <fullName evidence="4">sn-glycerol-3-phosphate-binding periplasmic protein UgpB</fullName>
    </recommendedName>
</protein>
<evidence type="ECO:0000256" key="6">
    <source>
        <dbReference type="ARBA" id="ARBA00022729"/>
    </source>
</evidence>
<evidence type="ECO:0000256" key="3">
    <source>
        <dbReference type="ARBA" id="ARBA00011557"/>
    </source>
</evidence>
<keyword evidence="5" id="KW-0813">Transport</keyword>
<comment type="similarity">
    <text evidence="2">Belongs to the bacterial solute-binding protein 1 family.</text>
</comment>
<evidence type="ECO:0000256" key="7">
    <source>
        <dbReference type="ARBA" id="ARBA00022764"/>
    </source>
</evidence>
<keyword evidence="6 9" id="KW-0732">Signal</keyword>
<evidence type="ECO:0000313" key="11">
    <source>
        <dbReference type="Proteomes" id="UP001156691"/>
    </source>
</evidence>
<dbReference type="SUPFAM" id="SSF53850">
    <property type="entry name" value="Periplasmic binding protein-like II"/>
    <property type="match status" value="1"/>
</dbReference>
<dbReference type="InterPro" id="IPR006059">
    <property type="entry name" value="SBP"/>
</dbReference>
<dbReference type="EMBL" id="BSNS01000020">
    <property type="protein sequence ID" value="GLQ56393.1"/>
    <property type="molecule type" value="Genomic_DNA"/>
</dbReference>
<dbReference type="InterPro" id="IPR006311">
    <property type="entry name" value="TAT_signal"/>
</dbReference>
<feature type="signal peptide" evidence="9">
    <location>
        <begin position="1"/>
        <end position="26"/>
    </location>
</feature>
<dbReference type="Gene3D" id="3.40.190.10">
    <property type="entry name" value="Periplasmic binding protein-like II"/>
    <property type="match status" value="1"/>
</dbReference>
<dbReference type="PANTHER" id="PTHR43649">
    <property type="entry name" value="ARABINOSE-BINDING PROTEIN-RELATED"/>
    <property type="match status" value="1"/>
</dbReference>
<evidence type="ECO:0000256" key="2">
    <source>
        <dbReference type="ARBA" id="ARBA00008520"/>
    </source>
</evidence>
<keyword evidence="11" id="KW-1185">Reference proteome</keyword>
<gene>
    <name evidence="10" type="ORF">GCM10010862_36520</name>
</gene>
<comment type="function">
    <text evidence="8">Part of the ABC transporter complex UgpBAEC involved in sn-glycerol-3-phosphate (G3P) import. Binds G3P.</text>
</comment>
<evidence type="ECO:0000256" key="1">
    <source>
        <dbReference type="ARBA" id="ARBA00004418"/>
    </source>
</evidence>